<dbReference type="InterPro" id="IPR032259">
    <property type="entry name" value="HIBYL-CoA-H"/>
</dbReference>
<dbReference type="Proteomes" id="UP001162131">
    <property type="component" value="Unassembled WGS sequence"/>
</dbReference>
<evidence type="ECO:0000313" key="5">
    <source>
        <dbReference type="EMBL" id="CAG9323250.1"/>
    </source>
</evidence>
<protein>
    <recommendedName>
        <fullName evidence="2">3-hydroxyisobutyryl-CoA hydrolase</fullName>
        <ecNumber evidence="2">3.1.2.4</ecNumber>
    </recommendedName>
</protein>
<evidence type="ECO:0000256" key="3">
    <source>
        <dbReference type="ARBA" id="ARBA00022801"/>
    </source>
</evidence>
<feature type="domain" description="Enoyl-CoA hydratase/isomerase" evidence="4">
    <location>
        <begin position="24"/>
        <end position="341"/>
    </location>
</feature>
<dbReference type="PANTHER" id="PTHR43176">
    <property type="entry name" value="3-HYDROXYISOBUTYRYL-COA HYDROLASE-RELATED"/>
    <property type="match status" value="1"/>
</dbReference>
<sequence>MERLQMLRQHLSSNVLHEDFPRTRIFTLNRPERLNSLNYEMIQTISDLINTARNKNFVFQSCTPKAFSAGGDILAIFENPLIILEFYRAELSTIYQVYKQPTETLAILRGLCIGAGNGIAMACKYRVCTETTRFSMPESAVGLVPDAGASYFFSHLSNKSLGLYIMLTGKALDGIDLYWAGLSTHYIPEAQIPIVLEEIKSSSSLHEVLDKYHQPPLQEKSKLLMHLTEIEDIFTDITTIDDLFLNLSINSTPFKNETKLILAKLCPLSLKLALKTFKLGLSRNLKEVLEQDYSFGVQLGYRRSYNFMTAVTKKLVEKVKEDIKWYPEDIKEVTEEMVNTIITNPEGPFLQLES</sequence>
<gene>
    <name evidence="5" type="ORF">BSTOLATCC_MIC33151</name>
</gene>
<evidence type="ECO:0000256" key="1">
    <source>
        <dbReference type="ARBA" id="ARBA00001709"/>
    </source>
</evidence>
<comment type="caution">
    <text evidence="5">The sequence shown here is derived from an EMBL/GenBank/DDBJ whole genome shotgun (WGS) entry which is preliminary data.</text>
</comment>
<reference evidence="5" key="1">
    <citation type="submission" date="2021-09" db="EMBL/GenBank/DDBJ databases">
        <authorList>
            <consortium name="AG Swart"/>
            <person name="Singh M."/>
            <person name="Singh A."/>
            <person name="Seah K."/>
            <person name="Emmerich C."/>
        </authorList>
    </citation>
    <scope>NUCLEOTIDE SEQUENCE</scope>
    <source>
        <strain evidence="5">ATCC30299</strain>
    </source>
</reference>
<dbReference type="EMBL" id="CAJZBQ010000033">
    <property type="protein sequence ID" value="CAG9323250.1"/>
    <property type="molecule type" value="Genomic_DNA"/>
</dbReference>
<name>A0AAU9JGL0_9CILI</name>
<dbReference type="SUPFAM" id="SSF52096">
    <property type="entry name" value="ClpP/crotonase"/>
    <property type="match status" value="1"/>
</dbReference>
<evidence type="ECO:0000313" key="6">
    <source>
        <dbReference type="Proteomes" id="UP001162131"/>
    </source>
</evidence>
<evidence type="ECO:0000259" key="4">
    <source>
        <dbReference type="Pfam" id="PF16113"/>
    </source>
</evidence>
<dbReference type="GO" id="GO:0006574">
    <property type="term" value="P:L-valine catabolic process"/>
    <property type="evidence" value="ECO:0007669"/>
    <property type="project" value="TreeGrafter"/>
</dbReference>
<comment type="catalytic activity">
    <reaction evidence="1">
        <text>3-hydroxy-2-methylpropanoyl-CoA + H2O = 3-hydroxy-2-methylpropanoate + CoA + H(+)</text>
        <dbReference type="Rhea" id="RHEA:20888"/>
        <dbReference type="ChEBI" id="CHEBI:11805"/>
        <dbReference type="ChEBI" id="CHEBI:15377"/>
        <dbReference type="ChEBI" id="CHEBI:15378"/>
        <dbReference type="ChEBI" id="CHEBI:57287"/>
        <dbReference type="ChEBI" id="CHEBI:57340"/>
        <dbReference type="EC" id="3.1.2.4"/>
    </reaction>
</comment>
<dbReference type="Pfam" id="PF16113">
    <property type="entry name" value="ECH_2"/>
    <property type="match status" value="1"/>
</dbReference>
<dbReference type="EC" id="3.1.2.4" evidence="2"/>
<dbReference type="InterPro" id="IPR029045">
    <property type="entry name" value="ClpP/crotonase-like_dom_sf"/>
</dbReference>
<dbReference type="InterPro" id="IPR045004">
    <property type="entry name" value="ECH_dom"/>
</dbReference>
<accession>A0AAU9JGL0</accession>
<dbReference type="Gene3D" id="3.90.226.10">
    <property type="entry name" value="2-enoyl-CoA Hydratase, Chain A, domain 1"/>
    <property type="match status" value="1"/>
</dbReference>
<keyword evidence="6" id="KW-1185">Reference proteome</keyword>
<dbReference type="GO" id="GO:0003860">
    <property type="term" value="F:3-hydroxyisobutyryl-CoA hydrolase activity"/>
    <property type="evidence" value="ECO:0007669"/>
    <property type="project" value="UniProtKB-EC"/>
</dbReference>
<dbReference type="PANTHER" id="PTHR43176:SF3">
    <property type="entry name" value="3-HYDROXYISOBUTYRYL-COA HYDROLASE, MITOCHONDRIAL"/>
    <property type="match status" value="1"/>
</dbReference>
<keyword evidence="3" id="KW-0378">Hydrolase</keyword>
<proteinExistence type="predicted"/>
<dbReference type="AlphaFoldDB" id="A0AAU9JGL0"/>
<organism evidence="5 6">
    <name type="scientific">Blepharisma stoltei</name>
    <dbReference type="NCBI Taxonomy" id="1481888"/>
    <lineage>
        <taxon>Eukaryota</taxon>
        <taxon>Sar</taxon>
        <taxon>Alveolata</taxon>
        <taxon>Ciliophora</taxon>
        <taxon>Postciliodesmatophora</taxon>
        <taxon>Heterotrichea</taxon>
        <taxon>Heterotrichida</taxon>
        <taxon>Blepharismidae</taxon>
        <taxon>Blepharisma</taxon>
    </lineage>
</organism>
<evidence type="ECO:0000256" key="2">
    <source>
        <dbReference type="ARBA" id="ARBA00011915"/>
    </source>
</evidence>
<dbReference type="CDD" id="cd06558">
    <property type="entry name" value="crotonase-like"/>
    <property type="match status" value="1"/>
</dbReference>